<dbReference type="STRING" id="1094508.Tsac_0152"/>
<protein>
    <recommendedName>
        <fullName evidence="1">DUF2281 domain-containing protein</fullName>
    </recommendedName>
</protein>
<dbReference type="Pfam" id="PF10047">
    <property type="entry name" value="DUF2281"/>
    <property type="match status" value="1"/>
</dbReference>
<accession>I3VRP3</accession>
<feature type="domain" description="DUF2281" evidence="1">
    <location>
        <begin position="9"/>
        <end position="38"/>
    </location>
</feature>
<evidence type="ECO:0000313" key="2">
    <source>
        <dbReference type="EMBL" id="AFK85188.1"/>
    </source>
</evidence>
<dbReference type="InterPro" id="IPR018739">
    <property type="entry name" value="DUF2281"/>
</dbReference>
<dbReference type="KEGG" id="tsh:Tsac_0152"/>
<organism evidence="2 3">
    <name type="scientific">Thermoanaerobacterium saccharolyticum (strain DSM 8691 / JW/SL-YS485)</name>
    <dbReference type="NCBI Taxonomy" id="1094508"/>
    <lineage>
        <taxon>Bacteria</taxon>
        <taxon>Bacillati</taxon>
        <taxon>Bacillota</taxon>
        <taxon>Clostridia</taxon>
        <taxon>Thermoanaerobacterales</taxon>
        <taxon>Thermoanaerobacteraceae</taxon>
        <taxon>Thermoanaerobacterium</taxon>
    </lineage>
</organism>
<reference evidence="2 3" key="1">
    <citation type="journal article" date="2014" name="Appl. Environ. Microbiol.">
        <title>Profile of Secreted Hydrolases, Associated Proteins, and SlpA in Thermoanaerobacterium saccharolyticum during the Degradation of Hemicellulose.</title>
        <authorList>
            <person name="Currie D.H."/>
            <person name="Guss A.M."/>
            <person name="Herring C.D."/>
            <person name="Giannone R.J."/>
            <person name="Johnson C.M."/>
            <person name="Lankford P.K."/>
            <person name="Brown S.D."/>
            <person name="Hettich R.L."/>
            <person name="Lynd L.R."/>
        </authorList>
    </citation>
    <scope>NUCLEOTIDE SEQUENCE [LARGE SCALE GENOMIC DNA]</scope>
    <source>
        <strain evidence="3">DSM 8691 / JW/SL-YS485</strain>
    </source>
</reference>
<dbReference type="Proteomes" id="UP000006178">
    <property type="component" value="Chromosome"/>
</dbReference>
<evidence type="ECO:0000313" key="3">
    <source>
        <dbReference type="Proteomes" id="UP000006178"/>
    </source>
</evidence>
<proteinExistence type="predicted"/>
<gene>
    <name evidence="2" type="ordered locus">Tsac_0152</name>
</gene>
<dbReference type="AlphaFoldDB" id="I3VRP3"/>
<dbReference type="RefSeq" id="WP_014757111.1">
    <property type="nucleotide sequence ID" value="NC_017992.1"/>
</dbReference>
<name>I3VRP3_THESW</name>
<evidence type="ECO:0000259" key="1">
    <source>
        <dbReference type="Pfam" id="PF10047"/>
    </source>
</evidence>
<dbReference type="PATRIC" id="fig|1094508.3.peg.153"/>
<dbReference type="EMBL" id="CP003184">
    <property type="protein sequence ID" value="AFK85188.1"/>
    <property type="molecule type" value="Genomic_DNA"/>
</dbReference>
<sequence length="75" mass="8814">MDNTLKKKVLDIMEELPEDKIAEVIDFIEFLKSKDEAEDDEILNDKELMESIERGLKDIENGNVYDFEEYGNIDQ</sequence>
<keyword evidence="3" id="KW-1185">Reference proteome</keyword>
<dbReference type="BioCyc" id="TSAC1094508:GLMA-154-MONOMER"/>